<gene>
    <name evidence="1" type="ORF">ACJRO7_035978</name>
</gene>
<dbReference type="Proteomes" id="UP001634007">
    <property type="component" value="Unassembled WGS sequence"/>
</dbReference>
<evidence type="ECO:0008006" key="3">
    <source>
        <dbReference type="Google" id="ProtNLM"/>
    </source>
</evidence>
<sequence length="209" mass="22869">MLHTDCKDADDRQPWWNVFKPVLDVLVPCCMCHPLLLFSLFSSPPATAATVTGTIICPTNNGRVRIAMQNRAGTSPFVTLELPLHTSHFAALVRGQTNRIVFTCTYEPEGGSGRRPLLSAPVWAMLCNGRKMGFAVRRAGSHEDASLLEMIRSVSTGAGLLPDKEGVGEHKYLRGQFVRTVGSSDCEAYHLADPSGCFGQELSLFFLRT</sequence>
<dbReference type="PANTHER" id="PTHR31696:SF69">
    <property type="entry name" value="PROTEIN MIZU-KUSSEI 1-LIKE"/>
    <property type="match status" value="1"/>
</dbReference>
<reference evidence="1 2" key="1">
    <citation type="submission" date="2024-11" db="EMBL/GenBank/DDBJ databases">
        <title>Chromosome-level genome assembly of Eucalyptus globulus Labill. provides insights into its genome evolution.</title>
        <authorList>
            <person name="Li X."/>
        </authorList>
    </citation>
    <scope>NUCLEOTIDE SEQUENCE [LARGE SCALE GENOMIC DNA]</scope>
    <source>
        <strain evidence="1">CL2024</strain>
        <tissue evidence="1">Fresh tender leaves</tissue>
    </source>
</reference>
<dbReference type="InterPro" id="IPR006460">
    <property type="entry name" value="MIZ1-like_pln"/>
</dbReference>
<accession>A0ABD3J965</accession>
<keyword evidence="2" id="KW-1185">Reference proteome</keyword>
<dbReference type="EMBL" id="JBJKBG010000009">
    <property type="protein sequence ID" value="KAL3723897.1"/>
    <property type="molecule type" value="Genomic_DNA"/>
</dbReference>
<protein>
    <recommendedName>
        <fullName evidence="3">Protein MIZU-KUSSEI 1</fullName>
    </recommendedName>
</protein>
<evidence type="ECO:0000313" key="2">
    <source>
        <dbReference type="Proteomes" id="UP001634007"/>
    </source>
</evidence>
<organism evidence="1 2">
    <name type="scientific">Eucalyptus globulus</name>
    <name type="common">Tasmanian blue gum</name>
    <dbReference type="NCBI Taxonomy" id="34317"/>
    <lineage>
        <taxon>Eukaryota</taxon>
        <taxon>Viridiplantae</taxon>
        <taxon>Streptophyta</taxon>
        <taxon>Embryophyta</taxon>
        <taxon>Tracheophyta</taxon>
        <taxon>Spermatophyta</taxon>
        <taxon>Magnoliopsida</taxon>
        <taxon>eudicotyledons</taxon>
        <taxon>Gunneridae</taxon>
        <taxon>Pentapetalae</taxon>
        <taxon>rosids</taxon>
        <taxon>malvids</taxon>
        <taxon>Myrtales</taxon>
        <taxon>Myrtaceae</taxon>
        <taxon>Myrtoideae</taxon>
        <taxon>Eucalypteae</taxon>
        <taxon>Eucalyptus</taxon>
    </lineage>
</organism>
<comment type="caution">
    <text evidence="1">The sequence shown here is derived from an EMBL/GenBank/DDBJ whole genome shotgun (WGS) entry which is preliminary data.</text>
</comment>
<name>A0ABD3J965_EUCGL</name>
<dbReference type="Pfam" id="PF04759">
    <property type="entry name" value="DUF617"/>
    <property type="match status" value="1"/>
</dbReference>
<dbReference type="PANTHER" id="PTHR31696">
    <property type="entry name" value="PROTEIN MIZU-KUSSEI 1"/>
    <property type="match status" value="1"/>
</dbReference>
<proteinExistence type="predicted"/>
<evidence type="ECO:0000313" key="1">
    <source>
        <dbReference type="EMBL" id="KAL3723897.1"/>
    </source>
</evidence>
<dbReference type="AlphaFoldDB" id="A0ABD3J965"/>
<dbReference type="NCBIfam" id="TIGR01570">
    <property type="entry name" value="A_thal_3588"/>
    <property type="match status" value="1"/>
</dbReference>